<dbReference type="EMBL" id="BMXR01000003">
    <property type="protein sequence ID" value="GGX47088.1"/>
    <property type="molecule type" value="Genomic_DNA"/>
</dbReference>
<reference evidence="6" key="1">
    <citation type="journal article" date="2014" name="Int. J. Syst. Evol. Microbiol.">
        <title>Complete genome sequence of Corynebacterium casei LMG S-19264T (=DSM 44701T), isolated from a smear-ripened cheese.</title>
        <authorList>
            <consortium name="US DOE Joint Genome Institute (JGI-PGF)"/>
            <person name="Walter F."/>
            <person name="Albersmeier A."/>
            <person name="Kalinowski J."/>
            <person name="Ruckert C."/>
        </authorList>
    </citation>
    <scope>NUCLEOTIDE SEQUENCE</scope>
    <source>
        <strain evidence="6">KCTC 22169</strain>
    </source>
</reference>
<sequence length="132" mass="14662">MNIYLLCTALLVLLYFTLSFNVSRVRGLNRKQNVDKDVLLSKAIRAHGNASEYIPLFVLAFLFYRESASWILLALTVVATAGRVSHALGMLTADHAQQKNPMRYMGALATYIGLLGFGLVFLIDAFTDFPMA</sequence>
<feature type="transmembrane region" description="Helical" evidence="5">
    <location>
        <begin position="70"/>
        <end position="92"/>
    </location>
</feature>
<dbReference type="InterPro" id="IPR023352">
    <property type="entry name" value="MAPEG-like_dom_sf"/>
</dbReference>
<keyword evidence="3 5" id="KW-1133">Transmembrane helix</keyword>
<feature type="transmembrane region" description="Helical" evidence="5">
    <location>
        <begin position="104"/>
        <end position="123"/>
    </location>
</feature>
<dbReference type="PANTHER" id="PTHR35814:SF1">
    <property type="entry name" value="GLUTATHIONE S-TRANSFERASE-RELATED"/>
    <property type="match status" value="1"/>
</dbReference>
<comment type="caution">
    <text evidence="6">The sequence shown here is derived from an EMBL/GenBank/DDBJ whole genome shotgun (WGS) entry which is preliminary data.</text>
</comment>
<evidence type="ECO:0000256" key="2">
    <source>
        <dbReference type="ARBA" id="ARBA00022692"/>
    </source>
</evidence>
<proteinExistence type="predicted"/>
<dbReference type="SUPFAM" id="SSF161084">
    <property type="entry name" value="MAPEG domain-like"/>
    <property type="match status" value="1"/>
</dbReference>
<evidence type="ECO:0000256" key="5">
    <source>
        <dbReference type="SAM" id="Phobius"/>
    </source>
</evidence>
<dbReference type="PANTHER" id="PTHR35814">
    <property type="match status" value="1"/>
</dbReference>
<dbReference type="AlphaFoldDB" id="A0A918N8H6"/>
<dbReference type="Pfam" id="PF01124">
    <property type="entry name" value="MAPEG"/>
    <property type="match status" value="1"/>
</dbReference>
<organism evidence="6 7">
    <name type="scientific">Saccharospirillum salsuginis</name>
    <dbReference type="NCBI Taxonomy" id="418750"/>
    <lineage>
        <taxon>Bacteria</taxon>
        <taxon>Pseudomonadati</taxon>
        <taxon>Pseudomonadota</taxon>
        <taxon>Gammaproteobacteria</taxon>
        <taxon>Oceanospirillales</taxon>
        <taxon>Saccharospirillaceae</taxon>
        <taxon>Saccharospirillum</taxon>
    </lineage>
</organism>
<reference evidence="6" key="2">
    <citation type="submission" date="2020-09" db="EMBL/GenBank/DDBJ databases">
        <authorList>
            <person name="Sun Q."/>
            <person name="Kim S."/>
        </authorList>
    </citation>
    <scope>NUCLEOTIDE SEQUENCE</scope>
    <source>
        <strain evidence="6">KCTC 22169</strain>
    </source>
</reference>
<dbReference type="Proteomes" id="UP000626148">
    <property type="component" value="Unassembled WGS sequence"/>
</dbReference>
<evidence type="ECO:0000256" key="1">
    <source>
        <dbReference type="ARBA" id="ARBA00004370"/>
    </source>
</evidence>
<accession>A0A918N8H6</accession>
<keyword evidence="2 5" id="KW-0812">Transmembrane</keyword>
<protein>
    <recommendedName>
        <fullName evidence="8">Glutathione metabolism protein</fullName>
    </recommendedName>
</protein>
<evidence type="ECO:0000313" key="7">
    <source>
        <dbReference type="Proteomes" id="UP000626148"/>
    </source>
</evidence>
<keyword evidence="7" id="KW-1185">Reference proteome</keyword>
<comment type="subcellular location">
    <subcellularLocation>
        <location evidence="1">Membrane</location>
    </subcellularLocation>
</comment>
<name>A0A918N8H6_9GAMM</name>
<gene>
    <name evidence="6" type="ORF">GCM10007392_12360</name>
</gene>
<dbReference type="GO" id="GO:0016020">
    <property type="term" value="C:membrane"/>
    <property type="evidence" value="ECO:0007669"/>
    <property type="project" value="UniProtKB-SubCell"/>
</dbReference>
<dbReference type="InterPro" id="IPR001129">
    <property type="entry name" value="Membr-assoc_MAPEG"/>
</dbReference>
<evidence type="ECO:0008006" key="8">
    <source>
        <dbReference type="Google" id="ProtNLM"/>
    </source>
</evidence>
<dbReference type="Gene3D" id="1.20.120.550">
    <property type="entry name" value="Membrane associated eicosanoid/glutathione metabolism-like domain"/>
    <property type="match status" value="1"/>
</dbReference>
<evidence type="ECO:0000256" key="4">
    <source>
        <dbReference type="ARBA" id="ARBA00023136"/>
    </source>
</evidence>
<evidence type="ECO:0000256" key="3">
    <source>
        <dbReference type="ARBA" id="ARBA00022989"/>
    </source>
</evidence>
<keyword evidence="4 5" id="KW-0472">Membrane</keyword>
<evidence type="ECO:0000313" key="6">
    <source>
        <dbReference type="EMBL" id="GGX47088.1"/>
    </source>
</evidence>
<dbReference type="RefSeq" id="WP_189607646.1">
    <property type="nucleotide sequence ID" value="NZ_BMXR01000003.1"/>
</dbReference>